<evidence type="ECO:0000313" key="4">
    <source>
        <dbReference type="EMBL" id="VDK29230.1"/>
    </source>
</evidence>
<dbReference type="PANTHER" id="PTHR11920">
    <property type="entry name" value="GUANYLYL CYCLASE"/>
    <property type="match status" value="1"/>
</dbReference>
<dbReference type="AlphaFoldDB" id="A0A183CX32"/>
<dbReference type="GO" id="GO:0007168">
    <property type="term" value="P:receptor guanylyl cyclase signaling pathway"/>
    <property type="evidence" value="ECO:0007669"/>
    <property type="project" value="TreeGrafter"/>
</dbReference>
<name>A0A183CX32_9BILA</name>
<dbReference type="GO" id="GO:0000166">
    <property type="term" value="F:nucleotide binding"/>
    <property type="evidence" value="ECO:0007669"/>
    <property type="project" value="UniProtKB-KW"/>
</dbReference>
<accession>A0A183CX32</accession>
<evidence type="ECO:0000256" key="2">
    <source>
        <dbReference type="ARBA" id="ARBA00023239"/>
    </source>
</evidence>
<dbReference type="OrthoDB" id="5866288at2759"/>
<dbReference type="GO" id="GO:0004383">
    <property type="term" value="F:guanylate cyclase activity"/>
    <property type="evidence" value="ECO:0007669"/>
    <property type="project" value="TreeGrafter"/>
</dbReference>
<keyword evidence="2" id="KW-0456">Lyase</keyword>
<dbReference type="Proteomes" id="UP000271098">
    <property type="component" value="Unassembled WGS sequence"/>
</dbReference>
<evidence type="ECO:0000313" key="6">
    <source>
        <dbReference type="WBParaSite" id="GPUH_0000102301-mRNA-1"/>
    </source>
</evidence>
<keyword evidence="3" id="KW-0472">Membrane</keyword>
<dbReference type="WBParaSite" id="GPUH_0000102301-mRNA-1">
    <property type="protein sequence ID" value="GPUH_0000102301-mRNA-1"/>
    <property type="gene ID" value="GPUH_0000102301"/>
</dbReference>
<dbReference type="InterPro" id="IPR050401">
    <property type="entry name" value="Cyclic_nucleotide_synthase"/>
</dbReference>
<proteinExistence type="predicted"/>
<dbReference type="SUPFAM" id="SSF56112">
    <property type="entry name" value="Protein kinase-like (PK-like)"/>
    <property type="match status" value="1"/>
</dbReference>
<dbReference type="GO" id="GO:0001653">
    <property type="term" value="F:peptide receptor activity"/>
    <property type="evidence" value="ECO:0007669"/>
    <property type="project" value="TreeGrafter"/>
</dbReference>
<reference evidence="4 5" key="2">
    <citation type="submission" date="2018-11" db="EMBL/GenBank/DDBJ databases">
        <authorList>
            <consortium name="Pathogen Informatics"/>
        </authorList>
    </citation>
    <scope>NUCLEOTIDE SEQUENCE [LARGE SCALE GENOMIC DNA]</scope>
</reference>
<gene>
    <name evidence="4" type="ORF">GPUH_LOCUS1023</name>
</gene>
<reference evidence="6" key="1">
    <citation type="submission" date="2016-06" db="UniProtKB">
        <authorList>
            <consortium name="WormBaseParasite"/>
        </authorList>
    </citation>
    <scope>IDENTIFICATION</scope>
</reference>
<keyword evidence="3" id="KW-0812">Transmembrane</keyword>
<evidence type="ECO:0000256" key="1">
    <source>
        <dbReference type="ARBA" id="ARBA00022741"/>
    </source>
</evidence>
<keyword evidence="5" id="KW-1185">Reference proteome</keyword>
<dbReference type="InterPro" id="IPR011009">
    <property type="entry name" value="Kinase-like_dom_sf"/>
</dbReference>
<dbReference type="GO" id="GO:0004016">
    <property type="term" value="F:adenylate cyclase activity"/>
    <property type="evidence" value="ECO:0007669"/>
    <property type="project" value="TreeGrafter"/>
</dbReference>
<dbReference type="GO" id="GO:0005886">
    <property type="term" value="C:plasma membrane"/>
    <property type="evidence" value="ECO:0007669"/>
    <property type="project" value="TreeGrafter"/>
</dbReference>
<evidence type="ECO:0000313" key="5">
    <source>
        <dbReference type="Proteomes" id="UP000271098"/>
    </source>
</evidence>
<sequence>MIVPTSLMRAASFVPKYVDASRTIWAIRDGHRPLDVPVCGFSGRACPLPFIQRYLGIVISGGVLVTISSFIIVAVLTLIAWSRMKVQRMAMKQWQIPFNNLKKQIQGAAQSSVRSLLSNASGSVITRLTNESAVAALTNVYFLNNETVFTRKHAGRATIQKKEISEMLSGLDAIHNSILGYHGHLTSKNCLLDDRWLTKISDYGLRTIRMADKREKKGSTSAFILSTIKVALTDVCQMRTDIPPKIQKFAPRYLRNRAAVSHFFLE</sequence>
<protein>
    <submittedName>
        <fullName evidence="6">Guanylate cyclase</fullName>
    </submittedName>
</protein>
<dbReference type="Gene3D" id="1.10.510.10">
    <property type="entry name" value="Transferase(Phosphotransferase) domain 1"/>
    <property type="match status" value="1"/>
</dbReference>
<organism evidence="6">
    <name type="scientific">Gongylonema pulchrum</name>
    <dbReference type="NCBI Taxonomy" id="637853"/>
    <lineage>
        <taxon>Eukaryota</taxon>
        <taxon>Metazoa</taxon>
        <taxon>Ecdysozoa</taxon>
        <taxon>Nematoda</taxon>
        <taxon>Chromadorea</taxon>
        <taxon>Rhabditida</taxon>
        <taxon>Spirurina</taxon>
        <taxon>Spiruromorpha</taxon>
        <taxon>Spiruroidea</taxon>
        <taxon>Gongylonematidae</taxon>
        <taxon>Gongylonema</taxon>
    </lineage>
</organism>
<dbReference type="EMBL" id="UYRT01001118">
    <property type="protein sequence ID" value="VDK29230.1"/>
    <property type="molecule type" value="Genomic_DNA"/>
</dbReference>
<keyword evidence="1" id="KW-0547">Nucleotide-binding</keyword>
<feature type="transmembrane region" description="Helical" evidence="3">
    <location>
        <begin position="54"/>
        <end position="81"/>
    </location>
</feature>
<evidence type="ECO:0000256" key="3">
    <source>
        <dbReference type="SAM" id="Phobius"/>
    </source>
</evidence>
<dbReference type="PANTHER" id="PTHR11920:SF493">
    <property type="entry name" value="RECEPTOR-TYPE GUANYLATE CYCLASE GCY-22"/>
    <property type="match status" value="1"/>
</dbReference>
<keyword evidence="3" id="KW-1133">Transmembrane helix</keyword>